<evidence type="ECO:0000313" key="1">
    <source>
        <dbReference type="EMBL" id="SMF49620.1"/>
    </source>
</evidence>
<keyword evidence="2" id="KW-1185">Reference proteome</keyword>
<dbReference type="PANTHER" id="PTHR40050">
    <property type="entry name" value="INNER SPORE COAT PROTEIN H"/>
    <property type="match status" value="1"/>
</dbReference>
<gene>
    <name evidence="1" type="ORF">SAMN06296036_11592</name>
</gene>
<sequence length="372" mass="42845">MNSNSIVWLFIAILSVTSCGNEKSLPDYGLRKVEIEIDDETLGELNNSYQAKRPFAALVTIDGREYRTDLNYAGKSTLDAFKKSFQLSFKDQRTFKGRSSLRLSSQYVDNSLLRSLIGFKTFSEAGVISPDVEPAVVYLNGRYQGLYHMIEPVDEEFFSVRSLEVKDLYKAKFANAGFDRDFIDRLGDAYSVRLDPKDISPLRYLWEQALSNDAVRANDNIEKVLDVDQYLRYVAAAVAMNHWDGFDNNYFLARLRDGRFRMIPWDLDRVFEDRAYEDGGIWGKNGLTNQILQNVEYRQVYISHLERVISQLEERDLESEIDSWTKNLRSAYEDDPIISSRAPIDESHSELRNNIQVWLATLKSQLAAEKAI</sequence>
<dbReference type="InterPro" id="IPR014867">
    <property type="entry name" value="Spore_coat_CotH_CotH2/3/7"/>
</dbReference>
<proteinExistence type="predicted"/>
<dbReference type="Proteomes" id="UP000192907">
    <property type="component" value="Unassembled WGS sequence"/>
</dbReference>
<dbReference type="AlphaFoldDB" id="A0A1Y6C7W8"/>
<protein>
    <submittedName>
        <fullName evidence="1">CotH protein</fullName>
    </submittedName>
</protein>
<dbReference type="STRING" id="1513793.SAMN06296036_11592"/>
<reference evidence="2" key="1">
    <citation type="submission" date="2017-04" db="EMBL/GenBank/DDBJ databases">
        <authorList>
            <person name="Varghese N."/>
            <person name="Submissions S."/>
        </authorList>
    </citation>
    <scope>NUCLEOTIDE SEQUENCE [LARGE SCALE GENOMIC DNA]</scope>
    <source>
        <strain evidence="2">RKEM611</strain>
    </source>
</reference>
<dbReference type="RefSeq" id="WP_159455485.1">
    <property type="nucleotide sequence ID" value="NZ_FWZT01000015.1"/>
</dbReference>
<dbReference type="PANTHER" id="PTHR40050:SF1">
    <property type="entry name" value="INNER SPORE COAT PROTEIN H"/>
    <property type="match status" value="1"/>
</dbReference>
<organism evidence="1 2">
    <name type="scientific">Pseudobacteriovorax antillogorgiicola</name>
    <dbReference type="NCBI Taxonomy" id="1513793"/>
    <lineage>
        <taxon>Bacteria</taxon>
        <taxon>Pseudomonadati</taxon>
        <taxon>Bdellovibrionota</taxon>
        <taxon>Oligoflexia</taxon>
        <taxon>Oligoflexales</taxon>
        <taxon>Pseudobacteriovoracaceae</taxon>
        <taxon>Pseudobacteriovorax</taxon>
    </lineage>
</organism>
<evidence type="ECO:0000313" key="2">
    <source>
        <dbReference type="Proteomes" id="UP000192907"/>
    </source>
</evidence>
<name>A0A1Y6C7W8_9BACT</name>
<dbReference type="EMBL" id="FWZT01000015">
    <property type="protein sequence ID" value="SMF49620.1"/>
    <property type="molecule type" value="Genomic_DNA"/>
</dbReference>
<dbReference type="Pfam" id="PF08757">
    <property type="entry name" value="CotH"/>
    <property type="match status" value="1"/>
</dbReference>
<accession>A0A1Y6C7W8</accession>